<sequence length="73" mass="8585">MRMLGKRTKKSQKNIRKKLAEAEKGSTFAPATAKTFTAILTKANQKEKRDFRKKKIEKALQDWEKRFTFAPRK</sequence>
<gene>
    <name evidence="1" type="ORF">SAMN05216297_104381</name>
</gene>
<dbReference type="Proteomes" id="UP000199672">
    <property type="component" value="Unassembled WGS sequence"/>
</dbReference>
<dbReference type="AlphaFoldDB" id="A0A1I1PUB9"/>
<evidence type="ECO:0000313" key="2">
    <source>
        <dbReference type="Proteomes" id="UP000199672"/>
    </source>
</evidence>
<keyword evidence="2" id="KW-1185">Reference proteome</keyword>
<feature type="non-terminal residue" evidence="1">
    <location>
        <position position="73"/>
    </location>
</feature>
<protein>
    <submittedName>
        <fullName evidence="1">Uncharacterized protein</fullName>
    </submittedName>
</protein>
<dbReference type="EMBL" id="FOMH01000004">
    <property type="protein sequence ID" value="SFD13232.1"/>
    <property type="molecule type" value="Genomic_DNA"/>
</dbReference>
<organism evidence="1 2">
    <name type="scientific">Flavobacterium phragmitis</name>
    <dbReference type="NCBI Taxonomy" id="739143"/>
    <lineage>
        <taxon>Bacteria</taxon>
        <taxon>Pseudomonadati</taxon>
        <taxon>Bacteroidota</taxon>
        <taxon>Flavobacteriia</taxon>
        <taxon>Flavobacteriales</taxon>
        <taxon>Flavobacteriaceae</taxon>
        <taxon>Flavobacterium</taxon>
    </lineage>
</organism>
<dbReference type="RefSeq" id="WP_143102063.1">
    <property type="nucleotide sequence ID" value="NZ_FOMH01000004.1"/>
</dbReference>
<evidence type="ECO:0000313" key="1">
    <source>
        <dbReference type="EMBL" id="SFD13232.1"/>
    </source>
</evidence>
<name>A0A1I1PUB9_9FLAO</name>
<reference evidence="2" key="1">
    <citation type="submission" date="2016-10" db="EMBL/GenBank/DDBJ databases">
        <authorList>
            <person name="Varghese N."/>
            <person name="Submissions S."/>
        </authorList>
    </citation>
    <scope>NUCLEOTIDE SEQUENCE [LARGE SCALE GENOMIC DNA]</scope>
    <source>
        <strain evidence="2">CGMCC 1.10370</strain>
    </source>
</reference>
<accession>A0A1I1PUB9</accession>
<proteinExistence type="predicted"/>